<dbReference type="InterPro" id="IPR020904">
    <property type="entry name" value="Sc_DH/Rdtase_CS"/>
</dbReference>
<sequence>MQGKVALVTGGAGGLGQAICAALAGAGASVVAGYNRSAAAAEALALRLPRPVPEAIHAALAAPVTDSQALATLAEDIARLYARCDILVNCAGITRYVPHADLDALDDALVDDILATNVRGVIATVRAMRGLLERSGNALVVNISSIAGRTAMGSNIAYCASKAAVDNLTFSLARALAPAIRVVSVSPGLADTDFVQQMDRAWRDEQAGRTPLKRLAAPEEVGLAVLAAATHLSFSTGVVIPVDGGRPLQ</sequence>
<evidence type="ECO:0000256" key="3">
    <source>
        <dbReference type="RuleBase" id="RU000363"/>
    </source>
</evidence>
<evidence type="ECO:0000259" key="4">
    <source>
        <dbReference type="SMART" id="SM00822"/>
    </source>
</evidence>
<dbReference type="InterPro" id="IPR057326">
    <property type="entry name" value="KR_dom"/>
</dbReference>
<gene>
    <name evidence="5" type="ORF">HHL11_25445</name>
</gene>
<dbReference type="PANTHER" id="PTHR43639">
    <property type="entry name" value="OXIDOREDUCTASE, SHORT-CHAIN DEHYDROGENASE/REDUCTASE FAMILY (AFU_ORTHOLOGUE AFUA_5G02870)"/>
    <property type="match status" value="1"/>
</dbReference>
<comment type="similarity">
    <text evidence="1 3">Belongs to the short-chain dehydrogenases/reductases (SDR) family.</text>
</comment>
<evidence type="ECO:0000313" key="6">
    <source>
        <dbReference type="Proteomes" id="UP000541185"/>
    </source>
</evidence>
<keyword evidence="2" id="KW-0560">Oxidoreductase</keyword>
<organism evidence="5 6">
    <name type="scientific">Ramlibacter agri</name>
    <dbReference type="NCBI Taxonomy" id="2728837"/>
    <lineage>
        <taxon>Bacteria</taxon>
        <taxon>Pseudomonadati</taxon>
        <taxon>Pseudomonadota</taxon>
        <taxon>Betaproteobacteria</taxon>
        <taxon>Burkholderiales</taxon>
        <taxon>Comamonadaceae</taxon>
        <taxon>Ramlibacter</taxon>
    </lineage>
</organism>
<reference evidence="5 6" key="1">
    <citation type="submission" date="2020-04" db="EMBL/GenBank/DDBJ databases">
        <title>Ramlibacter sp. G-1-2-2 isolated from soil.</title>
        <authorList>
            <person name="Dahal R.H."/>
        </authorList>
    </citation>
    <scope>NUCLEOTIDE SEQUENCE [LARGE SCALE GENOMIC DNA]</scope>
    <source>
        <strain evidence="5 6">G-1-2-2</strain>
    </source>
</reference>
<name>A0A848H7Z8_9BURK</name>
<dbReference type="EMBL" id="JABBFX010000003">
    <property type="protein sequence ID" value="NML47116.1"/>
    <property type="molecule type" value="Genomic_DNA"/>
</dbReference>
<evidence type="ECO:0000256" key="1">
    <source>
        <dbReference type="ARBA" id="ARBA00006484"/>
    </source>
</evidence>
<dbReference type="PRINTS" id="PR00080">
    <property type="entry name" value="SDRFAMILY"/>
</dbReference>
<dbReference type="GO" id="GO:0016491">
    <property type="term" value="F:oxidoreductase activity"/>
    <property type="evidence" value="ECO:0007669"/>
    <property type="project" value="UniProtKB-KW"/>
</dbReference>
<evidence type="ECO:0000313" key="5">
    <source>
        <dbReference type="EMBL" id="NML47116.1"/>
    </source>
</evidence>
<dbReference type="SMART" id="SM00822">
    <property type="entry name" value="PKS_KR"/>
    <property type="match status" value="1"/>
</dbReference>
<dbReference type="Pfam" id="PF00106">
    <property type="entry name" value="adh_short"/>
    <property type="match status" value="1"/>
</dbReference>
<dbReference type="Gene3D" id="3.40.50.720">
    <property type="entry name" value="NAD(P)-binding Rossmann-like Domain"/>
    <property type="match status" value="1"/>
</dbReference>
<proteinExistence type="inferred from homology"/>
<dbReference type="Proteomes" id="UP000541185">
    <property type="component" value="Unassembled WGS sequence"/>
</dbReference>
<dbReference type="InterPro" id="IPR002347">
    <property type="entry name" value="SDR_fam"/>
</dbReference>
<keyword evidence="6" id="KW-1185">Reference proteome</keyword>
<protein>
    <submittedName>
        <fullName evidence="5">SDR family oxidoreductase</fullName>
    </submittedName>
</protein>
<dbReference type="AlphaFoldDB" id="A0A848H7Z8"/>
<dbReference type="PRINTS" id="PR00081">
    <property type="entry name" value="GDHRDH"/>
</dbReference>
<dbReference type="CDD" id="cd05233">
    <property type="entry name" value="SDR_c"/>
    <property type="match status" value="1"/>
</dbReference>
<feature type="domain" description="Ketoreductase" evidence="4">
    <location>
        <begin position="4"/>
        <end position="192"/>
    </location>
</feature>
<dbReference type="PANTHER" id="PTHR43639:SF1">
    <property type="entry name" value="SHORT-CHAIN DEHYDROGENASE_REDUCTASE FAMILY PROTEIN"/>
    <property type="match status" value="1"/>
</dbReference>
<dbReference type="PROSITE" id="PS00061">
    <property type="entry name" value="ADH_SHORT"/>
    <property type="match status" value="1"/>
</dbReference>
<dbReference type="SUPFAM" id="SSF51735">
    <property type="entry name" value="NAD(P)-binding Rossmann-fold domains"/>
    <property type="match status" value="1"/>
</dbReference>
<comment type="caution">
    <text evidence="5">The sequence shown here is derived from an EMBL/GenBank/DDBJ whole genome shotgun (WGS) entry which is preliminary data.</text>
</comment>
<dbReference type="InterPro" id="IPR036291">
    <property type="entry name" value="NAD(P)-bd_dom_sf"/>
</dbReference>
<evidence type="ECO:0000256" key="2">
    <source>
        <dbReference type="ARBA" id="ARBA00023002"/>
    </source>
</evidence>
<accession>A0A848H7Z8</accession>